<dbReference type="InterPro" id="IPR029063">
    <property type="entry name" value="SAM-dependent_MTases_sf"/>
</dbReference>
<dbReference type="SUPFAM" id="SSF53335">
    <property type="entry name" value="S-adenosyl-L-methionine-dependent methyltransferases"/>
    <property type="match status" value="1"/>
</dbReference>
<dbReference type="Pfam" id="PF13489">
    <property type="entry name" value="Methyltransf_23"/>
    <property type="match status" value="1"/>
</dbReference>
<dbReference type="AlphaFoldDB" id="A0A1B1UHP7"/>
<evidence type="ECO:0008006" key="3">
    <source>
        <dbReference type="Google" id="ProtNLM"/>
    </source>
</evidence>
<dbReference type="Proteomes" id="UP000092839">
    <property type="component" value="Chromosome"/>
</dbReference>
<protein>
    <recommendedName>
        <fullName evidence="3">Class I SAM-dependent methyltransferase</fullName>
    </recommendedName>
</protein>
<dbReference type="STRING" id="1274631.LMTR13_21005"/>
<dbReference type="KEGG" id="bic:LMTR13_21005"/>
<evidence type="ECO:0000313" key="2">
    <source>
        <dbReference type="Proteomes" id="UP000092839"/>
    </source>
</evidence>
<name>A0A1B1UHP7_9BRAD</name>
<dbReference type="Gene3D" id="3.40.50.150">
    <property type="entry name" value="Vaccinia Virus protein VP39"/>
    <property type="match status" value="1"/>
</dbReference>
<proteinExistence type="predicted"/>
<dbReference type="RefSeq" id="WP_065729489.1">
    <property type="nucleotide sequence ID" value="NZ_CP016428.1"/>
</dbReference>
<keyword evidence="2" id="KW-1185">Reference proteome</keyword>
<dbReference type="OrthoDB" id="9815644at2"/>
<sequence>MERTERDHCPVCEHVSFTTSLSVHRAAEDFHIVTCTACGHVFVADPPADTANHIDINRIDWAFRPRHHQIRRLILSQLKPGASVLEIGCGRGEVGYLMRNDPLTYVGYEPARGLSDFGIREGVPILRQVYQGGRRADAIVIDNVLEHVAEPRKLVEIAAGSLNPGGLMIVITPNVHDIRAVLSRSWRNRHLWIPPDHINFFSAKDINLIFRSVGLNSRRFRFSPLRLSDYRFFPRAIAETMGLSIFGHNVYAIG</sequence>
<reference evidence="1 2" key="1">
    <citation type="submission" date="2016-07" db="EMBL/GenBank/DDBJ databases">
        <title>Complete genome sequence of Bradyrhizobium icense LMTR 13T, a potential inoculant strain isolated from lima bean (Phaseolus lunatus) in Peru.</title>
        <authorList>
            <person name="Ormeno-Orrillo E."/>
            <person name="Duran D."/>
            <person name="Rogel M.A."/>
            <person name="Rey L."/>
            <person name="Imperial J."/>
            <person name="Ruiz-Argueso T."/>
            <person name="Martinez-Romero E."/>
        </authorList>
    </citation>
    <scope>NUCLEOTIDE SEQUENCE [LARGE SCALE GENOMIC DNA]</scope>
    <source>
        <strain evidence="1 2">LMTR 13</strain>
    </source>
</reference>
<accession>A0A1B1UHP7</accession>
<gene>
    <name evidence="1" type="ORF">LMTR13_21005</name>
</gene>
<organism evidence="1 2">
    <name type="scientific">Bradyrhizobium icense</name>
    <dbReference type="NCBI Taxonomy" id="1274631"/>
    <lineage>
        <taxon>Bacteria</taxon>
        <taxon>Pseudomonadati</taxon>
        <taxon>Pseudomonadota</taxon>
        <taxon>Alphaproteobacteria</taxon>
        <taxon>Hyphomicrobiales</taxon>
        <taxon>Nitrobacteraceae</taxon>
        <taxon>Bradyrhizobium</taxon>
    </lineage>
</organism>
<dbReference type="EMBL" id="CP016428">
    <property type="protein sequence ID" value="ANW02279.1"/>
    <property type="molecule type" value="Genomic_DNA"/>
</dbReference>
<evidence type="ECO:0000313" key="1">
    <source>
        <dbReference type="EMBL" id="ANW02279.1"/>
    </source>
</evidence>